<keyword evidence="9 14" id="KW-0863">Zinc-finger</keyword>
<dbReference type="GO" id="GO:0061630">
    <property type="term" value="F:ubiquitin protein ligase activity"/>
    <property type="evidence" value="ECO:0007669"/>
    <property type="project" value="UniProtKB-EC"/>
</dbReference>
<proteinExistence type="predicted"/>
<evidence type="ECO:0000256" key="3">
    <source>
        <dbReference type="ARBA" id="ARBA00004906"/>
    </source>
</evidence>
<dbReference type="PANTHER" id="PTHR22763">
    <property type="entry name" value="RING ZINC FINGER PROTEIN"/>
    <property type="match status" value="1"/>
</dbReference>
<evidence type="ECO:0000256" key="2">
    <source>
        <dbReference type="ARBA" id="ARBA00004127"/>
    </source>
</evidence>
<dbReference type="Pfam" id="PF13639">
    <property type="entry name" value="zf-RING_2"/>
    <property type="match status" value="1"/>
</dbReference>
<dbReference type="InterPro" id="IPR021319">
    <property type="entry name" value="DUF2921"/>
</dbReference>
<keyword evidence="11" id="KW-0862">Zinc</keyword>
<evidence type="ECO:0000256" key="13">
    <source>
        <dbReference type="ARBA" id="ARBA00023136"/>
    </source>
</evidence>
<dbReference type="GO" id="GO:0012505">
    <property type="term" value="C:endomembrane system"/>
    <property type="evidence" value="ECO:0007669"/>
    <property type="project" value="UniProtKB-SubCell"/>
</dbReference>
<dbReference type="FunFam" id="3.30.40.10:FF:000338">
    <property type="entry name" value="E3 ubiquitin-protein ligase, putative"/>
    <property type="match status" value="1"/>
</dbReference>
<dbReference type="Pfam" id="PF11145">
    <property type="entry name" value="DUF2921"/>
    <property type="match status" value="1"/>
</dbReference>
<evidence type="ECO:0000256" key="14">
    <source>
        <dbReference type="PROSITE-ProRule" id="PRU00175"/>
    </source>
</evidence>
<evidence type="ECO:0000256" key="7">
    <source>
        <dbReference type="ARBA" id="ARBA00022723"/>
    </source>
</evidence>
<dbReference type="EMBL" id="GDJX01012347">
    <property type="protein sequence ID" value="JAT55589.1"/>
    <property type="molecule type" value="Transcribed_RNA"/>
</dbReference>
<reference evidence="17" key="1">
    <citation type="submission" date="2015-07" db="EMBL/GenBank/DDBJ databases">
        <title>Transcriptome Assembly of Anthurium amnicola.</title>
        <authorList>
            <person name="Suzuki J."/>
        </authorList>
    </citation>
    <scope>NUCLEOTIDE SEQUENCE</scope>
</reference>
<accession>A0A1D1YLS5</accession>
<dbReference type="SMART" id="SM00744">
    <property type="entry name" value="RINGv"/>
    <property type="match status" value="1"/>
</dbReference>
<comment type="pathway">
    <text evidence="3">Protein modification; protein ubiquitination.</text>
</comment>
<comment type="subcellular location">
    <subcellularLocation>
        <location evidence="2">Endomembrane system</location>
        <topology evidence="2">Multi-pass membrane protein</topology>
    </subcellularLocation>
</comment>
<dbReference type="GO" id="GO:0043161">
    <property type="term" value="P:proteasome-mediated ubiquitin-dependent protein catabolic process"/>
    <property type="evidence" value="ECO:0007669"/>
    <property type="project" value="TreeGrafter"/>
</dbReference>
<feature type="transmembrane region" description="Helical" evidence="15">
    <location>
        <begin position="285"/>
        <end position="304"/>
    </location>
</feature>
<dbReference type="GO" id="GO:0008270">
    <property type="term" value="F:zinc ion binding"/>
    <property type="evidence" value="ECO:0007669"/>
    <property type="project" value="UniProtKB-KW"/>
</dbReference>
<keyword evidence="13 15" id="KW-0472">Membrane</keyword>
<dbReference type="InterPro" id="IPR001841">
    <property type="entry name" value="Znf_RING"/>
</dbReference>
<dbReference type="EC" id="2.3.2.27" evidence="4"/>
<protein>
    <recommendedName>
        <fullName evidence="4">RING-type E3 ubiquitin transferase</fullName>
        <ecNumber evidence="4">2.3.2.27</ecNumber>
    </recommendedName>
</protein>
<keyword evidence="12 15" id="KW-1133">Transmembrane helix</keyword>
<evidence type="ECO:0000259" key="16">
    <source>
        <dbReference type="PROSITE" id="PS50089"/>
    </source>
</evidence>
<dbReference type="Gene3D" id="3.30.40.10">
    <property type="entry name" value="Zinc/RING finger domain, C3HC4 (zinc finger)"/>
    <property type="match status" value="1"/>
</dbReference>
<dbReference type="SMART" id="SM00184">
    <property type="entry name" value="RING"/>
    <property type="match status" value="1"/>
</dbReference>
<keyword evidence="10" id="KW-0833">Ubl conjugation pathway</keyword>
<keyword evidence="5" id="KW-0808">Transferase</keyword>
<evidence type="ECO:0000256" key="4">
    <source>
        <dbReference type="ARBA" id="ARBA00012483"/>
    </source>
</evidence>
<evidence type="ECO:0000256" key="6">
    <source>
        <dbReference type="ARBA" id="ARBA00022692"/>
    </source>
</evidence>
<gene>
    <name evidence="17" type="primary">TUL1_2</name>
    <name evidence="17" type="ORF">g.51250</name>
</gene>
<keyword evidence="6 15" id="KW-0812">Transmembrane</keyword>
<evidence type="ECO:0000256" key="1">
    <source>
        <dbReference type="ARBA" id="ARBA00000900"/>
    </source>
</evidence>
<dbReference type="PROSITE" id="PS50089">
    <property type="entry name" value="ZF_RING_2"/>
    <property type="match status" value="1"/>
</dbReference>
<dbReference type="InterPro" id="IPR013083">
    <property type="entry name" value="Znf_RING/FYVE/PHD"/>
</dbReference>
<keyword evidence="7" id="KW-0479">Metal-binding</keyword>
<dbReference type="InterPro" id="IPR050731">
    <property type="entry name" value="HRD1_E3_ubiq-ligases"/>
</dbReference>
<sequence length="583" mass="66079">MVHGGRSNGEENPGWLKRGSLWRVAACSTLLLLCHLSAPATALRPIRERVVSSSSSLSSSSSSYSWLDEQPFFGREESDFGSYSVRNITGMYKGTWRLLDDTNGSSRLFDFGKSNGVSIFELVSTPTKINGVHYVQGAVTFHDVFDNEHDLGFTQMRVEGVYIWPFRQLRMVANGGTDGEPGQEEYFLSNPYHLLGVFSSQVFQESTRDKIRRKKSLMNDLEKHCSIEIAAQLSPVTHSQNDGDHERYHLEGIMESPAVDDDGECFSAIGLNATSVNIEIYYNKAVNYTLMVTFVSFLQVLLLIRQMEHSNTQSGAAKVSILMIGQQAIMDAYLCLVHLTAGILVESLFNAFATAAFFKFVVFSIFEMRYLLAIWKANRPTSSGEGWEAMRRELSVLYSRFYGVLLGGILVMYELHNFLRPVLFLVYSFWIPQIVTNVVRDTRKPLHPHYILGITITRLAVPLYIFGCPNNFMRIGVDKTWCICLGISMGAQAIILLLQHYLGSRWFIPRQILPEKYSYYRRLENDPTQSTDCVICMTAIDVTPPSNDYMVTPCDHFFHSGCLQRWMDIKMECPTCRRPLPPA</sequence>
<keyword evidence="8" id="KW-0732">Signal</keyword>
<feature type="domain" description="RING-type" evidence="16">
    <location>
        <begin position="533"/>
        <end position="577"/>
    </location>
</feature>
<evidence type="ECO:0000256" key="10">
    <source>
        <dbReference type="ARBA" id="ARBA00022786"/>
    </source>
</evidence>
<evidence type="ECO:0000256" key="15">
    <source>
        <dbReference type="SAM" id="Phobius"/>
    </source>
</evidence>
<dbReference type="PANTHER" id="PTHR22763:SF162">
    <property type="entry name" value="TRANSMEMBRANE E3 UBIQUITIN-PROTEIN LIGASE 1"/>
    <property type="match status" value="1"/>
</dbReference>
<feature type="transmembrane region" description="Helical" evidence="15">
    <location>
        <begin position="450"/>
        <end position="468"/>
    </location>
</feature>
<evidence type="ECO:0000256" key="5">
    <source>
        <dbReference type="ARBA" id="ARBA00022679"/>
    </source>
</evidence>
<evidence type="ECO:0000256" key="11">
    <source>
        <dbReference type="ARBA" id="ARBA00022833"/>
    </source>
</evidence>
<dbReference type="SUPFAM" id="SSF57850">
    <property type="entry name" value="RING/U-box"/>
    <property type="match status" value="1"/>
</dbReference>
<feature type="transmembrane region" description="Helical" evidence="15">
    <location>
        <begin position="347"/>
        <end position="366"/>
    </location>
</feature>
<dbReference type="CDD" id="cd23117">
    <property type="entry name" value="RING-H2_TUL1-like"/>
    <property type="match status" value="1"/>
</dbReference>
<feature type="transmembrane region" description="Helical" evidence="15">
    <location>
        <begin position="316"/>
        <end position="341"/>
    </location>
</feature>
<evidence type="ECO:0000256" key="12">
    <source>
        <dbReference type="ARBA" id="ARBA00022989"/>
    </source>
</evidence>
<name>A0A1D1YLS5_9ARAE</name>
<organism evidence="17">
    <name type="scientific">Anthurium amnicola</name>
    <dbReference type="NCBI Taxonomy" id="1678845"/>
    <lineage>
        <taxon>Eukaryota</taxon>
        <taxon>Viridiplantae</taxon>
        <taxon>Streptophyta</taxon>
        <taxon>Embryophyta</taxon>
        <taxon>Tracheophyta</taxon>
        <taxon>Spermatophyta</taxon>
        <taxon>Magnoliopsida</taxon>
        <taxon>Liliopsida</taxon>
        <taxon>Araceae</taxon>
        <taxon>Pothoideae</taxon>
        <taxon>Potheae</taxon>
        <taxon>Anthurium</taxon>
    </lineage>
</organism>
<comment type="catalytic activity">
    <reaction evidence="1">
        <text>S-ubiquitinyl-[E2 ubiquitin-conjugating enzyme]-L-cysteine + [acceptor protein]-L-lysine = [E2 ubiquitin-conjugating enzyme]-L-cysteine + N(6)-ubiquitinyl-[acceptor protein]-L-lysine.</text>
        <dbReference type="EC" id="2.3.2.27"/>
    </reaction>
</comment>
<evidence type="ECO:0000256" key="9">
    <source>
        <dbReference type="ARBA" id="ARBA00022771"/>
    </source>
</evidence>
<feature type="transmembrane region" description="Helical" evidence="15">
    <location>
        <begin position="401"/>
        <end position="430"/>
    </location>
</feature>
<evidence type="ECO:0000256" key="8">
    <source>
        <dbReference type="ARBA" id="ARBA00022729"/>
    </source>
</evidence>
<dbReference type="InterPro" id="IPR011016">
    <property type="entry name" value="Znf_RING-CH"/>
</dbReference>
<evidence type="ECO:0000313" key="17">
    <source>
        <dbReference type="EMBL" id="JAT55589.1"/>
    </source>
</evidence>
<feature type="transmembrane region" description="Helical" evidence="15">
    <location>
        <begin position="480"/>
        <end position="502"/>
    </location>
</feature>
<dbReference type="AlphaFoldDB" id="A0A1D1YLS5"/>